<keyword evidence="4 9" id="KW-0489">Methyltransferase</keyword>
<dbReference type="GO" id="GO:0006307">
    <property type="term" value="P:DNA alkylation repair"/>
    <property type="evidence" value="ECO:0007669"/>
    <property type="project" value="UniProtKB-UniRule"/>
</dbReference>
<dbReference type="NCBIfam" id="TIGR00589">
    <property type="entry name" value="ogt"/>
    <property type="match status" value="1"/>
</dbReference>
<comment type="similarity">
    <text evidence="2 9">Belongs to the MGMT family.</text>
</comment>
<keyword evidence="6 9" id="KW-0227">DNA damage</keyword>
<evidence type="ECO:0000256" key="8">
    <source>
        <dbReference type="ARBA" id="ARBA00049348"/>
    </source>
</evidence>
<comment type="miscellaneous">
    <text evidence="9">This enzyme catalyzes only one turnover and therefore is not strictly catalytic. According to one definition, an enzyme is a biocatalyst that acts repeatedly and over many reaction cycles.</text>
</comment>
<evidence type="ECO:0000256" key="6">
    <source>
        <dbReference type="ARBA" id="ARBA00022763"/>
    </source>
</evidence>
<name>A0A9D1J697_9BACT</name>
<dbReference type="Pfam" id="PF02870">
    <property type="entry name" value="Methyltransf_1N"/>
    <property type="match status" value="1"/>
</dbReference>
<dbReference type="Proteomes" id="UP000886744">
    <property type="component" value="Unassembled WGS sequence"/>
</dbReference>
<evidence type="ECO:0000256" key="4">
    <source>
        <dbReference type="ARBA" id="ARBA00022603"/>
    </source>
</evidence>
<dbReference type="GO" id="GO:0005737">
    <property type="term" value="C:cytoplasm"/>
    <property type="evidence" value="ECO:0007669"/>
    <property type="project" value="UniProtKB-SubCell"/>
</dbReference>
<dbReference type="Gene3D" id="1.10.10.10">
    <property type="entry name" value="Winged helix-like DNA-binding domain superfamily/Winged helix DNA-binding domain"/>
    <property type="match status" value="1"/>
</dbReference>
<keyword evidence="7 9" id="KW-0234">DNA repair</keyword>
<evidence type="ECO:0000256" key="3">
    <source>
        <dbReference type="ARBA" id="ARBA00022490"/>
    </source>
</evidence>
<comment type="caution">
    <text evidence="12">The sequence shown here is derived from an EMBL/GenBank/DDBJ whole genome shotgun (WGS) entry which is preliminary data.</text>
</comment>
<gene>
    <name evidence="12" type="ORF">IAC94_02875</name>
</gene>
<keyword evidence="5 9" id="KW-0808">Transferase</keyword>
<evidence type="ECO:0000259" key="11">
    <source>
        <dbReference type="Pfam" id="PF02870"/>
    </source>
</evidence>
<evidence type="ECO:0000256" key="2">
    <source>
        <dbReference type="ARBA" id="ARBA00008711"/>
    </source>
</evidence>
<sequence length="179" mass="20144">MPHWLFVRPRTIRTVRYQSPCGEMLLGAAGDRLCLCNWAQELHPGRVEQRLRTILKAQSEECGQILPEVLQRTVRELDEYFRGERRDFDIPLLLAGSDFQKRVWQQLPRIPYGQTASYGELAAAIGSPRSVRAVANANGANAISIILPCHRVIGSDGRLTGYGGGLRAKQHLLDLEQRQ</sequence>
<dbReference type="EC" id="2.1.1.63" evidence="9"/>
<reference evidence="12" key="2">
    <citation type="journal article" date="2021" name="PeerJ">
        <title>Extensive microbial diversity within the chicken gut microbiome revealed by metagenomics and culture.</title>
        <authorList>
            <person name="Gilroy R."/>
            <person name="Ravi A."/>
            <person name="Getino M."/>
            <person name="Pursley I."/>
            <person name="Horton D.L."/>
            <person name="Alikhan N.F."/>
            <person name="Baker D."/>
            <person name="Gharbi K."/>
            <person name="Hall N."/>
            <person name="Watson M."/>
            <person name="Adriaenssens E.M."/>
            <person name="Foster-Nyarko E."/>
            <person name="Jarju S."/>
            <person name="Secka A."/>
            <person name="Antonio M."/>
            <person name="Oren A."/>
            <person name="Chaudhuri R.R."/>
            <person name="La Ragione R."/>
            <person name="Hildebrand F."/>
            <person name="Pallen M.J."/>
        </authorList>
    </citation>
    <scope>NUCLEOTIDE SEQUENCE</scope>
    <source>
        <strain evidence="12">ChiHjej13B12-12457</strain>
    </source>
</reference>
<proteinExistence type="inferred from homology"/>
<dbReference type="CDD" id="cd06445">
    <property type="entry name" value="ATase"/>
    <property type="match status" value="1"/>
</dbReference>
<dbReference type="Pfam" id="PF01035">
    <property type="entry name" value="DNA_binding_1"/>
    <property type="match status" value="1"/>
</dbReference>
<dbReference type="InterPro" id="IPR001497">
    <property type="entry name" value="MethylDNA_cys_MeTrfase_AS"/>
</dbReference>
<dbReference type="SUPFAM" id="SSF46767">
    <property type="entry name" value="Methylated DNA-protein cysteine methyltransferase, C-terminal domain"/>
    <property type="match status" value="1"/>
</dbReference>
<dbReference type="InterPro" id="IPR036631">
    <property type="entry name" value="MGMT_N_sf"/>
</dbReference>
<evidence type="ECO:0000256" key="7">
    <source>
        <dbReference type="ARBA" id="ARBA00023204"/>
    </source>
</evidence>
<protein>
    <recommendedName>
        <fullName evidence="9">Methylated-DNA--protein-cysteine methyltransferase</fullName>
        <ecNumber evidence="9">2.1.1.63</ecNumber>
    </recommendedName>
    <alternativeName>
        <fullName evidence="9">6-O-methylguanine-DNA methyltransferase</fullName>
        <shortName evidence="9">MGMT</shortName>
    </alternativeName>
    <alternativeName>
        <fullName evidence="9">O-6-methylguanine-DNA-alkyltransferase</fullName>
    </alternativeName>
</protein>
<dbReference type="HAMAP" id="MF_00772">
    <property type="entry name" value="OGT"/>
    <property type="match status" value="1"/>
</dbReference>
<evidence type="ECO:0000259" key="10">
    <source>
        <dbReference type="Pfam" id="PF01035"/>
    </source>
</evidence>
<evidence type="ECO:0000256" key="9">
    <source>
        <dbReference type="HAMAP-Rule" id="MF_00772"/>
    </source>
</evidence>
<evidence type="ECO:0000256" key="1">
    <source>
        <dbReference type="ARBA" id="ARBA00001286"/>
    </source>
</evidence>
<dbReference type="PANTHER" id="PTHR10815">
    <property type="entry name" value="METHYLATED-DNA--PROTEIN-CYSTEINE METHYLTRANSFERASE"/>
    <property type="match status" value="1"/>
</dbReference>
<comment type="catalytic activity">
    <reaction evidence="1 9">
        <text>a 4-O-methyl-thymidine in DNA + L-cysteinyl-[protein] = a thymidine in DNA + S-methyl-L-cysteinyl-[protein]</text>
        <dbReference type="Rhea" id="RHEA:53428"/>
        <dbReference type="Rhea" id="RHEA-COMP:10131"/>
        <dbReference type="Rhea" id="RHEA-COMP:10132"/>
        <dbReference type="Rhea" id="RHEA-COMP:13555"/>
        <dbReference type="Rhea" id="RHEA-COMP:13556"/>
        <dbReference type="ChEBI" id="CHEBI:29950"/>
        <dbReference type="ChEBI" id="CHEBI:82612"/>
        <dbReference type="ChEBI" id="CHEBI:137386"/>
        <dbReference type="ChEBI" id="CHEBI:137387"/>
        <dbReference type="EC" id="2.1.1.63"/>
    </reaction>
</comment>
<dbReference type="FunFam" id="1.10.10.10:FF:000214">
    <property type="entry name" value="Methylated-DNA--protein-cysteine methyltransferase"/>
    <property type="match status" value="1"/>
</dbReference>
<dbReference type="InterPro" id="IPR014048">
    <property type="entry name" value="MethylDNA_cys_MeTrfase_DNA-bd"/>
</dbReference>
<keyword evidence="3 9" id="KW-0963">Cytoplasm</keyword>
<comment type="subcellular location">
    <subcellularLocation>
        <location evidence="9">Cytoplasm</location>
    </subcellularLocation>
</comment>
<accession>A0A9D1J697</accession>
<evidence type="ECO:0000313" key="12">
    <source>
        <dbReference type="EMBL" id="HIR62452.1"/>
    </source>
</evidence>
<dbReference type="InterPro" id="IPR036217">
    <property type="entry name" value="MethylDNA_cys_MeTrfase_DNAb"/>
</dbReference>
<evidence type="ECO:0000256" key="5">
    <source>
        <dbReference type="ARBA" id="ARBA00022679"/>
    </source>
</evidence>
<feature type="domain" description="Methylguanine DNA methyltransferase ribonuclease-like" evidence="11">
    <location>
        <begin position="17"/>
        <end position="93"/>
    </location>
</feature>
<dbReference type="PANTHER" id="PTHR10815:SF5">
    <property type="entry name" value="METHYLATED-DNA--PROTEIN-CYSTEINE METHYLTRANSFERASE"/>
    <property type="match status" value="1"/>
</dbReference>
<feature type="active site" description="Nucleophile; methyl group acceptor" evidence="9">
    <location>
        <position position="149"/>
    </location>
</feature>
<evidence type="ECO:0000313" key="13">
    <source>
        <dbReference type="Proteomes" id="UP000886744"/>
    </source>
</evidence>
<dbReference type="AlphaFoldDB" id="A0A9D1J697"/>
<dbReference type="Gene3D" id="3.30.160.70">
    <property type="entry name" value="Methylated DNA-protein cysteine methyltransferase domain"/>
    <property type="match status" value="1"/>
</dbReference>
<comment type="function">
    <text evidence="9">Involved in the cellular defense against the biological effects of O6-methylguanine (O6-MeG) and O4-methylthymine (O4-MeT) in DNA. Repairs the methylated nucleobase in DNA by stoichiometrically transferring the methyl group to a cysteine residue in the enzyme. This is a suicide reaction: the enzyme is irreversibly inactivated.</text>
</comment>
<reference evidence="12" key="1">
    <citation type="submission" date="2020-10" db="EMBL/GenBank/DDBJ databases">
        <authorList>
            <person name="Gilroy R."/>
        </authorList>
    </citation>
    <scope>NUCLEOTIDE SEQUENCE</scope>
    <source>
        <strain evidence="12">ChiHjej13B12-12457</strain>
    </source>
</reference>
<dbReference type="SUPFAM" id="SSF53155">
    <property type="entry name" value="Methylated DNA-protein cysteine methyltransferase domain"/>
    <property type="match status" value="1"/>
</dbReference>
<dbReference type="GO" id="GO:0032259">
    <property type="term" value="P:methylation"/>
    <property type="evidence" value="ECO:0007669"/>
    <property type="project" value="UniProtKB-KW"/>
</dbReference>
<organism evidence="12 13">
    <name type="scientific">Candidatus Coprenecus avistercoris</name>
    <dbReference type="NCBI Taxonomy" id="2840730"/>
    <lineage>
        <taxon>Bacteria</taxon>
        <taxon>Pseudomonadati</taxon>
        <taxon>Bacteroidota</taxon>
        <taxon>Bacteroidia</taxon>
        <taxon>Bacteroidales</taxon>
        <taxon>Rikenellaceae</taxon>
        <taxon>Rikenellaceae incertae sedis</taxon>
        <taxon>Candidatus Coprenecus</taxon>
    </lineage>
</organism>
<dbReference type="InterPro" id="IPR023546">
    <property type="entry name" value="MGMT"/>
</dbReference>
<dbReference type="GO" id="GO:0003908">
    <property type="term" value="F:methylated-DNA-[protein]-cysteine S-methyltransferase activity"/>
    <property type="evidence" value="ECO:0007669"/>
    <property type="project" value="UniProtKB-UniRule"/>
</dbReference>
<dbReference type="InterPro" id="IPR008332">
    <property type="entry name" value="MethylG_MeTrfase_N"/>
</dbReference>
<dbReference type="EMBL" id="DVHI01000036">
    <property type="protein sequence ID" value="HIR62452.1"/>
    <property type="molecule type" value="Genomic_DNA"/>
</dbReference>
<dbReference type="PROSITE" id="PS00374">
    <property type="entry name" value="MGMT"/>
    <property type="match status" value="1"/>
</dbReference>
<feature type="domain" description="Methylated-DNA-[protein]-cysteine S-methyltransferase DNA binding" evidence="10">
    <location>
        <begin position="98"/>
        <end position="177"/>
    </location>
</feature>
<dbReference type="InterPro" id="IPR036388">
    <property type="entry name" value="WH-like_DNA-bd_sf"/>
</dbReference>
<comment type="catalytic activity">
    <reaction evidence="8 9">
        <text>a 6-O-methyl-2'-deoxyguanosine in DNA + L-cysteinyl-[protein] = S-methyl-L-cysteinyl-[protein] + a 2'-deoxyguanosine in DNA</text>
        <dbReference type="Rhea" id="RHEA:24000"/>
        <dbReference type="Rhea" id="RHEA-COMP:10131"/>
        <dbReference type="Rhea" id="RHEA-COMP:10132"/>
        <dbReference type="Rhea" id="RHEA-COMP:11367"/>
        <dbReference type="Rhea" id="RHEA-COMP:11368"/>
        <dbReference type="ChEBI" id="CHEBI:29950"/>
        <dbReference type="ChEBI" id="CHEBI:82612"/>
        <dbReference type="ChEBI" id="CHEBI:85445"/>
        <dbReference type="ChEBI" id="CHEBI:85448"/>
        <dbReference type="EC" id="2.1.1.63"/>
    </reaction>
</comment>